<sequence>MLDVVGQAFADREYYAPLATIGDRGQRFAASNAPQGWLSSDSDIWTAWSHPEARRAAQGWKIHVSARLDRAQDVLDVVARVCFAERVPFKHVAARTFFLALHHKHADRAQAGKFCAVYPHDTATARRLLDALSAALEGEEGPYVLSDRRYRDSRTVHYRYGAFSHRSRLLPDGSREPLVRDGSGRDVPDLRRPAFVLPEGVTDPFVAEEPAPHTGPIVIRDYEVVRVLQPSNAGGAYQAVDRRTGRVVFLKEARAHNGYSWDGVSAQERLRREYEVLTAVHAAAPGVCPQPLDHFTEWEHDFLVTEFVEGVPLQQWVARTSPLTTSHGPARDPAPHFEGCRQILRGLDDALASLHALGYRFGDLSPANVLVAADLRARLVDFEAATPLTGPPAAMGTAGFTPPREPAGAAADPLLRDRYGMTALALSLLAPPLQGAAQPTAAHLALLRRDLTVTARPPADLWARATAFPRTDGDDAARPATMPARPAPPGPAAPAALPSPADVDADPEGCLAELAVQLATGLLEAADPERSDWVFPPASEAFRTNTVCVAYGTAGVVHALHRAGVPVPEGVEKRLVHDALALREELPPGLTAGSAGIARVLAQLGRLDEAIELLRAAQEHPLTRTCGTLAGGLAGIGLSWLALHRRTRDARHLERAAAAGDTIVRTTDPAPTLGDHDARGLFHGRSGLALFLHRLAGETGQSHYLEAGRRLLHEELDRALRLPDGGLSYADNAVLRRAMPYLAVGSAGVATAVGRYVATSPDERCAAALPLLVADARRTCTLEAGLCTGLAGLAYFLAEHAELTGRPADRETAVRVATGLLKHASPHGQGMRCLGAGGLRYAADLSGGAAGVLLALLRVLHGPQDELFTLDHGIPSAVTAPPPRKGRSA</sequence>
<comment type="caution">
    <text evidence="3">The sequence shown here is derived from an EMBL/GenBank/DDBJ whole genome shotgun (WGS) entry which is preliminary data.</text>
</comment>
<dbReference type="SMART" id="SM00220">
    <property type="entry name" value="S_TKc"/>
    <property type="match status" value="1"/>
</dbReference>
<feature type="region of interest" description="Disordered" evidence="1">
    <location>
        <begin position="470"/>
        <end position="504"/>
    </location>
</feature>
<accession>A0ABN1WNP8</accession>
<protein>
    <submittedName>
        <fullName evidence="3">Class III lanthionine synthetase LanKC</fullName>
    </submittedName>
</protein>
<dbReference type="Pfam" id="PF25816">
    <property type="entry name" value="RamC_N"/>
    <property type="match status" value="1"/>
</dbReference>
<dbReference type="InterPro" id="IPR011009">
    <property type="entry name" value="Kinase-like_dom_sf"/>
</dbReference>
<dbReference type="InterPro" id="IPR053524">
    <property type="entry name" value="Aerial_hyphae_peptide-synth"/>
</dbReference>
<dbReference type="Gene3D" id="3.30.200.20">
    <property type="entry name" value="Phosphorylase Kinase, domain 1"/>
    <property type="match status" value="1"/>
</dbReference>
<dbReference type="InterPro" id="IPR007822">
    <property type="entry name" value="LANC-like"/>
</dbReference>
<dbReference type="SUPFAM" id="SSF158745">
    <property type="entry name" value="LanC-like"/>
    <property type="match status" value="1"/>
</dbReference>
<dbReference type="RefSeq" id="WP_344444161.1">
    <property type="nucleotide sequence ID" value="NZ_BAAALF010000102.1"/>
</dbReference>
<gene>
    <name evidence="3" type="primary">lanKC_1</name>
    <name evidence="3" type="ORF">GCM10009665_49460</name>
</gene>
<dbReference type="Pfam" id="PF00069">
    <property type="entry name" value="Pkinase"/>
    <property type="match status" value="1"/>
</dbReference>
<dbReference type="SUPFAM" id="SSF56112">
    <property type="entry name" value="Protein kinase-like (PK-like)"/>
    <property type="match status" value="1"/>
</dbReference>
<dbReference type="Gene3D" id="1.10.510.10">
    <property type="entry name" value="Transferase(Phosphotransferase) domain 1"/>
    <property type="match status" value="1"/>
</dbReference>
<dbReference type="InterPro" id="IPR012341">
    <property type="entry name" value="6hp_glycosidase-like_sf"/>
</dbReference>
<dbReference type="CDD" id="cd04791">
    <property type="entry name" value="LanC_SerThrkinase"/>
    <property type="match status" value="1"/>
</dbReference>
<reference evidence="3 4" key="1">
    <citation type="journal article" date="2019" name="Int. J. Syst. Evol. Microbiol.">
        <title>The Global Catalogue of Microorganisms (GCM) 10K type strain sequencing project: providing services to taxonomists for standard genome sequencing and annotation.</title>
        <authorList>
            <consortium name="The Broad Institute Genomics Platform"/>
            <consortium name="The Broad Institute Genome Sequencing Center for Infectious Disease"/>
            <person name="Wu L."/>
            <person name="Ma J."/>
        </authorList>
    </citation>
    <scope>NUCLEOTIDE SEQUENCE [LARGE SCALE GENOMIC DNA]</scope>
    <source>
        <strain evidence="3 4">JCM 13004</strain>
    </source>
</reference>
<evidence type="ECO:0000313" key="3">
    <source>
        <dbReference type="EMBL" id="GAA1252850.1"/>
    </source>
</evidence>
<dbReference type="InterPro" id="IPR000719">
    <property type="entry name" value="Prot_kinase_dom"/>
</dbReference>
<proteinExistence type="predicted"/>
<dbReference type="NCBIfam" id="NF038151">
    <property type="entry name" value="lanthi_synth_III"/>
    <property type="match status" value="1"/>
</dbReference>
<evidence type="ECO:0000313" key="4">
    <source>
        <dbReference type="Proteomes" id="UP001500037"/>
    </source>
</evidence>
<dbReference type="Pfam" id="PF05147">
    <property type="entry name" value="LANC_like"/>
    <property type="match status" value="1"/>
</dbReference>
<dbReference type="Proteomes" id="UP001500037">
    <property type="component" value="Unassembled WGS sequence"/>
</dbReference>
<feature type="domain" description="Protein kinase" evidence="2">
    <location>
        <begin position="222"/>
        <end position="542"/>
    </location>
</feature>
<dbReference type="InterPro" id="IPR058053">
    <property type="entry name" value="RamC_C"/>
</dbReference>
<organism evidence="3 4">
    <name type="scientific">Kitasatospora nipponensis</name>
    <dbReference type="NCBI Taxonomy" id="258049"/>
    <lineage>
        <taxon>Bacteria</taxon>
        <taxon>Bacillati</taxon>
        <taxon>Actinomycetota</taxon>
        <taxon>Actinomycetes</taxon>
        <taxon>Kitasatosporales</taxon>
        <taxon>Streptomycetaceae</taxon>
        <taxon>Kitasatospora</taxon>
    </lineage>
</organism>
<evidence type="ECO:0000259" key="2">
    <source>
        <dbReference type="PROSITE" id="PS50011"/>
    </source>
</evidence>
<dbReference type="Gene3D" id="1.50.10.10">
    <property type="match status" value="2"/>
</dbReference>
<name>A0ABN1WNP8_9ACTN</name>
<dbReference type="PROSITE" id="PS50011">
    <property type="entry name" value="PROTEIN_KINASE_DOM"/>
    <property type="match status" value="1"/>
</dbReference>
<dbReference type="InterPro" id="IPR057929">
    <property type="entry name" value="RamC_N"/>
</dbReference>
<keyword evidence="4" id="KW-1185">Reference proteome</keyword>
<feature type="compositionally biased region" description="Low complexity" evidence="1">
    <location>
        <begin position="493"/>
        <end position="502"/>
    </location>
</feature>
<dbReference type="EMBL" id="BAAALF010000102">
    <property type="protein sequence ID" value="GAA1252850.1"/>
    <property type="molecule type" value="Genomic_DNA"/>
</dbReference>
<dbReference type="SMART" id="SM01260">
    <property type="entry name" value="LANC_like"/>
    <property type="match status" value="1"/>
</dbReference>
<evidence type="ECO:0000256" key="1">
    <source>
        <dbReference type="SAM" id="MobiDB-lite"/>
    </source>
</evidence>